<protein>
    <submittedName>
        <fullName evidence="5">AraC family transcriptional regulator</fullName>
    </submittedName>
</protein>
<keyword evidence="6" id="KW-1185">Reference proteome</keyword>
<dbReference type="SMART" id="SM00342">
    <property type="entry name" value="HTH_ARAC"/>
    <property type="match status" value="1"/>
</dbReference>
<dbReference type="GO" id="GO:0043565">
    <property type="term" value="F:sequence-specific DNA binding"/>
    <property type="evidence" value="ECO:0007669"/>
    <property type="project" value="InterPro"/>
</dbReference>
<dbReference type="PROSITE" id="PS01124">
    <property type="entry name" value="HTH_ARAC_FAMILY_2"/>
    <property type="match status" value="1"/>
</dbReference>
<evidence type="ECO:0000313" key="5">
    <source>
        <dbReference type="EMBL" id="TQV80104.1"/>
    </source>
</evidence>
<feature type="domain" description="HTH araC/xylS-type" evidence="4">
    <location>
        <begin position="189"/>
        <end position="287"/>
    </location>
</feature>
<dbReference type="PROSITE" id="PS00041">
    <property type="entry name" value="HTH_ARAC_FAMILY_1"/>
    <property type="match status" value="1"/>
</dbReference>
<dbReference type="SUPFAM" id="SSF51182">
    <property type="entry name" value="RmlC-like cupins"/>
    <property type="match status" value="1"/>
</dbReference>
<keyword evidence="3" id="KW-0804">Transcription</keyword>
<dbReference type="Pfam" id="PF12833">
    <property type="entry name" value="HTH_18"/>
    <property type="match status" value="1"/>
</dbReference>
<dbReference type="PANTHER" id="PTHR43280:SF27">
    <property type="entry name" value="TRANSCRIPTIONAL REGULATOR MTLR"/>
    <property type="match status" value="1"/>
</dbReference>
<dbReference type="OrthoDB" id="9816011at2"/>
<dbReference type="InterPro" id="IPR014710">
    <property type="entry name" value="RmlC-like_jellyroll"/>
</dbReference>
<evidence type="ECO:0000256" key="2">
    <source>
        <dbReference type="ARBA" id="ARBA00023125"/>
    </source>
</evidence>
<dbReference type="RefSeq" id="WP_142904203.1">
    <property type="nucleotide sequence ID" value="NZ_ML660092.1"/>
</dbReference>
<proteinExistence type="predicted"/>
<dbReference type="SUPFAM" id="SSF46689">
    <property type="entry name" value="Homeodomain-like"/>
    <property type="match status" value="2"/>
</dbReference>
<keyword evidence="1" id="KW-0805">Transcription regulation</keyword>
<name>A0A545TSA5_9GAMM</name>
<comment type="caution">
    <text evidence="5">The sequence shown here is derived from an EMBL/GenBank/DDBJ whole genome shotgun (WGS) entry which is preliminary data.</text>
</comment>
<evidence type="ECO:0000256" key="1">
    <source>
        <dbReference type="ARBA" id="ARBA00023015"/>
    </source>
</evidence>
<evidence type="ECO:0000313" key="6">
    <source>
        <dbReference type="Proteomes" id="UP000319732"/>
    </source>
</evidence>
<organism evidence="5 6">
    <name type="scientific">Exilibacterium tricleocarpae</name>
    <dbReference type="NCBI Taxonomy" id="2591008"/>
    <lineage>
        <taxon>Bacteria</taxon>
        <taxon>Pseudomonadati</taxon>
        <taxon>Pseudomonadota</taxon>
        <taxon>Gammaproteobacteria</taxon>
        <taxon>Cellvibrionales</taxon>
        <taxon>Cellvibrionaceae</taxon>
        <taxon>Exilibacterium</taxon>
    </lineage>
</organism>
<evidence type="ECO:0000256" key="3">
    <source>
        <dbReference type="ARBA" id="ARBA00023163"/>
    </source>
</evidence>
<dbReference type="CDD" id="cd06976">
    <property type="entry name" value="cupin_MtlR-like_N"/>
    <property type="match status" value="1"/>
</dbReference>
<reference evidence="5 6" key="1">
    <citation type="submission" date="2019-06" db="EMBL/GenBank/DDBJ databases">
        <title>Whole genome sequence for Cellvibrionaceae sp. R142.</title>
        <authorList>
            <person name="Wang G."/>
        </authorList>
    </citation>
    <scope>NUCLEOTIDE SEQUENCE [LARGE SCALE GENOMIC DNA]</scope>
    <source>
        <strain evidence="5 6">R142</strain>
    </source>
</reference>
<keyword evidence="2" id="KW-0238">DNA-binding</keyword>
<dbReference type="InterPro" id="IPR018060">
    <property type="entry name" value="HTH_AraC"/>
</dbReference>
<dbReference type="AlphaFoldDB" id="A0A545TSA5"/>
<dbReference type="EMBL" id="VHSG01000010">
    <property type="protein sequence ID" value="TQV80104.1"/>
    <property type="molecule type" value="Genomic_DNA"/>
</dbReference>
<dbReference type="Gene3D" id="2.60.120.10">
    <property type="entry name" value="Jelly Rolls"/>
    <property type="match status" value="1"/>
</dbReference>
<dbReference type="InterPro" id="IPR009057">
    <property type="entry name" value="Homeodomain-like_sf"/>
</dbReference>
<dbReference type="InterPro" id="IPR018062">
    <property type="entry name" value="HTH_AraC-typ_CS"/>
</dbReference>
<evidence type="ECO:0000259" key="4">
    <source>
        <dbReference type="PROSITE" id="PS01124"/>
    </source>
</evidence>
<dbReference type="Gene3D" id="1.10.10.60">
    <property type="entry name" value="Homeodomain-like"/>
    <property type="match status" value="2"/>
</dbReference>
<dbReference type="Proteomes" id="UP000319732">
    <property type="component" value="Unassembled WGS sequence"/>
</dbReference>
<gene>
    <name evidence="5" type="ORF">FKG94_10570</name>
</gene>
<sequence length="300" mass="34647">MDPKFEAIESDANSSFRCHHFYCTSFADDHTWHYHPEYELTWIIQSSGTRFVGDSIEHFSPDDLVLVGPNLPHCWYNDLIPRTPDSHTETMVVQFRKDFLGHDFLRLPESVPIKYLLERAKNGIAIEADTAVKIRKLLRDMLAAGSLERMIILLQILHALASSKDIRTLTSEKYHLENDINPLNRSRIERIHKYVREHIGEEISQTEIAKLAALTPPAFSRFFKKATGLTFVKFVNLLRINEACRLLVIDEMEITEIAYACGYNNISNFNRQFLSIKGLNPSDYKAHWVKLMENDKPGPE</sequence>
<dbReference type="InterPro" id="IPR011051">
    <property type="entry name" value="RmlC_Cupin_sf"/>
</dbReference>
<accession>A0A545TSA5</accession>
<dbReference type="PANTHER" id="PTHR43280">
    <property type="entry name" value="ARAC-FAMILY TRANSCRIPTIONAL REGULATOR"/>
    <property type="match status" value="1"/>
</dbReference>
<dbReference type="GO" id="GO:0003700">
    <property type="term" value="F:DNA-binding transcription factor activity"/>
    <property type="evidence" value="ECO:0007669"/>
    <property type="project" value="InterPro"/>
</dbReference>